<dbReference type="OrthoDB" id="20872at2759"/>
<feature type="domain" description="UBC core" evidence="3">
    <location>
        <begin position="47"/>
        <end position="272"/>
    </location>
</feature>
<keyword evidence="1" id="KW-0833">Ubl conjugation pathway</keyword>
<evidence type="ECO:0000313" key="5">
    <source>
        <dbReference type="Proteomes" id="UP000701801"/>
    </source>
</evidence>
<gene>
    <name evidence="4" type="ORF">HYALB_00004791</name>
</gene>
<dbReference type="Pfam" id="PF00179">
    <property type="entry name" value="UQ_con"/>
    <property type="match status" value="1"/>
</dbReference>
<reference evidence="4" key="1">
    <citation type="submission" date="2021-07" db="EMBL/GenBank/DDBJ databases">
        <authorList>
            <person name="Durling M."/>
        </authorList>
    </citation>
    <scope>NUCLEOTIDE SEQUENCE</scope>
</reference>
<dbReference type="AlphaFoldDB" id="A0A9N9LLU8"/>
<dbReference type="PANTHER" id="PTHR24067">
    <property type="entry name" value="UBIQUITIN-CONJUGATING ENZYME E2"/>
    <property type="match status" value="1"/>
</dbReference>
<proteinExistence type="predicted"/>
<feature type="region of interest" description="Disordered" evidence="2">
    <location>
        <begin position="270"/>
        <end position="309"/>
    </location>
</feature>
<organism evidence="4 5">
    <name type="scientific">Hymenoscyphus albidus</name>
    <dbReference type="NCBI Taxonomy" id="595503"/>
    <lineage>
        <taxon>Eukaryota</taxon>
        <taxon>Fungi</taxon>
        <taxon>Dikarya</taxon>
        <taxon>Ascomycota</taxon>
        <taxon>Pezizomycotina</taxon>
        <taxon>Leotiomycetes</taxon>
        <taxon>Helotiales</taxon>
        <taxon>Helotiaceae</taxon>
        <taxon>Hymenoscyphus</taxon>
    </lineage>
</organism>
<dbReference type="InterPro" id="IPR016135">
    <property type="entry name" value="UBQ-conjugating_enzyme/RWD"/>
</dbReference>
<evidence type="ECO:0000256" key="1">
    <source>
        <dbReference type="ARBA" id="ARBA00022786"/>
    </source>
</evidence>
<sequence length="324" mass="36610">MSSPTLPSSVSRKGSIPKPEYGSAIQVIKYEDRLTFEKIPQPERKGSALRLWKEIRRDIIKEEHLDDTVPHISISPINGDLRKCLVCIEGPQNTPYEGGIFWITLKFPEEYPYEPPVVTFLTSIYHPNINTLTGKIELCVLYNKIYDIFWDDGYDGDKEEEGEEGKGGKLKHNPKMENQGKYLKFSIGGDWAKAFEKMTLKEASSDWAPIVKERTDTWLPSMTIESLLVEIVSVLGDPRLEIAVESEIAKLYEVAYEEYFCEAISHTKRHATGTRPITPKRSNQKAVLTDSNAAAQTSQTSTDSPGAPRTKAILHLYRNSKQSV</sequence>
<dbReference type="InterPro" id="IPR000608">
    <property type="entry name" value="UBC"/>
</dbReference>
<feature type="compositionally biased region" description="Polar residues" evidence="2">
    <location>
        <begin position="280"/>
        <end position="304"/>
    </location>
</feature>
<evidence type="ECO:0000256" key="2">
    <source>
        <dbReference type="SAM" id="MobiDB-lite"/>
    </source>
</evidence>
<dbReference type="SUPFAM" id="SSF54495">
    <property type="entry name" value="UBC-like"/>
    <property type="match status" value="2"/>
</dbReference>
<comment type="caution">
    <text evidence="4">The sequence shown here is derived from an EMBL/GenBank/DDBJ whole genome shotgun (WGS) entry which is preliminary data.</text>
</comment>
<dbReference type="EMBL" id="CAJVRM010000139">
    <property type="protein sequence ID" value="CAG8975475.1"/>
    <property type="molecule type" value="Genomic_DNA"/>
</dbReference>
<name>A0A9N9LLU8_9HELO</name>
<keyword evidence="5" id="KW-1185">Reference proteome</keyword>
<dbReference type="InterPro" id="IPR050113">
    <property type="entry name" value="Ub_conjugating_enzyme"/>
</dbReference>
<dbReference type="Proteomes" id="UP000701801">
    <property type="component" value="Unassembled WGS sequence"/>
</dbReference>
<dbReference type="SMART" id="SM00212">
    <property type="entry name" value="UBCc"/>
    <property type="match status" value="1"/>
</dbReference>
<evidence type="ECO:0000313" key="4">
    <source>
        <dbReference type="EMBL" id="CAG8975475.1"/>
    </source>
</evidence>
<evidence type="ECO:0000259" key="3">
    <source>
        <dbReference type="PROSITE" id="PS50127"/>
    </source>
</evidence>
<dbReference type="PROSITE" id="PS50127">
    <property type="entry name" value="UBC_2"/>
    <property type="match status" value="1"/>
</dbReference>
<dbReference type="Gene3D" id="3.10.110.10">
    <property type="entry name" value="Ubiquitin Conjugating Enzyme"/>
    <property type="match status" value="1"/>
</dbReference>
<accession>A0A9N9LLU8</accession>
<protein>
    <recommendedName>
        <fullName evidence="3">UBC core domain-containing protein</fullName>
    </recommendedName>
</protein>